<evidence type="ECO:0000313" key="1">
    <source>
        <dbReference type="EMBL" id="QXH36558.1"/>
    </source>
</evidence>
<keyword evidence="2" id="KW-1185">Reference proteome</keyword>
<sequence length="388" mass="44796">MEVKSRIFDQRINSENVLIQTTLGEYLDLISEAMDKNPFQRKRVTSSKTVYSLLRDDIRKGCVIPPIVLALSYDVADNGRPTPKKDEDIITAILKRQGDLLILDGLQRTHSFKDVIADTSPKDLAAVRDTPIRVEVYMGLNKIGILYRMLTLNSGQTPMSLRQQIEMLYWEYHNTGVEGLKFVREVDSEHATQPNEYNFKDVIEGFNSYLERNEQPLERTDLLENIRSLEKLSHENNNRDLFKEYVNALHKFIVKVIELVNGTSITKDDLQGKSLWGKDSKQCFKKTQVFAGFGAAIGKLKDREVLENLEDIQQICDDLYFDCEPQEFLIELNSALDWISKNTKKIGNAQRMFFQFYFRELLNSEGDSFKDLKTSIEGALHKTRTQLF</sequence>
<name>A0ABX8MC20_9PSED</name>
<dbReference type="RefSeq" id="WP_217852779.1">
    <property type="nucleotide sequence ID" value="NZ_CP077073.1"/>
</dbReference>
<proteinExistence type="predicted"/>
<gene>
    <name evidence="1" type="ORF">KSS95_06975</name>
</gene>
<evidence type="ECO:0000313" key="2">
    <source>
        <dbReference type="Proteomes" id="UP001047646"/>
    </source>
</evidence>
<organism evidence="1 2">
    <name type="scientific">Pseudomonas muyukensis</name>
    <dbReference type="NCBI Taxonomy" id="2842357"/>
    <lineage>
        <taxon>Bacteria</taxon>
        <taxon>Pseudomonadati</taxon>
        <taxon>Pseudomonadota</taxon>
        <taxon>Gammaproteobacteria</taxon>
        <taxon>Pseudomonadales</taxon>
        <taxon>Pseudomonadaceae</taxon>
        <taxon>Pseudomonas</taxon>
    </lineage>
</organism>
<protein>
    <recommendedName>
        <fullName evidence="3">DGQHR domain-containing protein</fullName>
    </recommendedName>
</protein>
<accession>A0ABX8MC20</accession>
<dbReference type="Proteomes" id="UP001047646">
    <property type="component" value="Chromosome"/>
</dbReference>
<reference evidence="1" key="1">
    <citation type="journal article" date="2021" name="Microorganisms">
        <title>The Ever-Expanding Pseudomonas Genus: Description of 43 New Species and Partition of the Pseudomonas putida Group.</title>
        <authorList>
            <person name="Girard L."/>
            <person name="Lood C."/>
            <person name="Hofte M."/>
            <person name="Vandamme P."/>
            <person name="Rokni-Zadeh H."/>
            <person name="van Noort V."/>
            <person name="Lavigne R."/>
            <person name="De Mot R."/>
        </authorList>
    </citation>
    <scope>NUCLEOTIDE SEQUENCE</scope>
    <source>
        <strain evidence="1">COW39</strain>
    </source>
</reference>
<evidence type="ECO:0008006" key="3">
    <source>
        <dbReference type="Google" id="ProtNLM"/>
    </source>
</evidence>
<dbReference type="EMBL" id="CP077073">
    <property type="protein sequence ID" value="QXH36558.1"/>
    <property type="molecule type" value="Genomic_DNA"/>
</dbReference>